<accession>A0A6B9GH04</accession>
<sequence>MRNRAAISKEKENDFINGGTAALSTTGAVQPKAPEPEPVKKAKAKPVSISFTDDNLKDIDNRIRNEILAGGSRVNRSDIVRAAILALEHLSDEEISVLISKAKLQ</sequence>
<protein>
    <submittedName>
        <fullName evidence="2">Uncharacterized protein</fullName>
    </submittedName>
</protein>
<organism evidence="2 3">
    <name type="scientific">Pantoea cypripedii</name>
    <name type="common">Pectobacterium cypripedii</name>
    <name type="synonym">Erwinia cypripedii</name>
    <dbReference type="NCBI Taxonomy" id="55209"/>
    <lineage>
        <taxon>Bacteria</taxon>
        <taxon>Pseudomonadati</taxon>
        <taxon>Pseudomonadota</taxon>
        <taxon>Gammaproteobacteria</taxon>
        <taxon>Enterobacterales</taxon>
        <taxon>Erwiniaceae</taxon>
        <taxon>Pantoea</taxon>
    </lineage>
</organism>
<feature type="region of interest" description="Disordered" evidence="1">
    <location>
        <begin position="17"/>
        <end position="44"/>
    </location>
</feature>
<dbReference type="EMBL" id="CP024770">
    <property type="protein sequence ID" value="QGY32905.1"/>
    <property type="molecule type" value="Genomic_DNA"/>
</dbReference>
<dbReference type="AlphaFoldDB" id="A0A6B9GH04"/>
<dbReference type="RefSeq" id="WP_208718840.1">
    <property type="nucleotide sequence ID" value="NZ_CP024770.1"/>
</dbReference>
<gene>
    <name evidence="2" type="ORF">CUN67_28635</name>
</gene>
<reference evidence="2 3" key="1">
    <citation type="submission" date="2017-11" db="EMBL/GenBank/DDBJ databases">
        <title>Genome sequence of Pantoea cypripedii NE1.</title>
        <authorList>
            <person name="Nascimento F.X."/>
        </authorList>
    </citation>
    <scope>NUCLEOTIDE SEQUENCE [LARGE SCALE GENOMIC DNA]</scope>
    <source>
        <strain evidence="2 3">NE1</strain>
        <plasmid evidence="3">pne1b</plasmid>
    </source>
</reference>
<geneLocation type="plasmid" evidence="3">
    <name>pne1b</name>
</geneLocation>
<evidence type="ECO:0000256" key="1">
    <source>
        <dbReference type="SAM" id="MobiDB-lite"/>
    </source>
</evidence>
<dbReference type="Proteomes" id="UP000502005">
    <property type="component" value="Plasmid pNE1B"/>
</dbReference>
<keyword evidence="2" id="KW-0614">Plasmid</keyword>
<evidence type="ECO:0000313" key="2">
    <source>
        <dbReference type="EMBL" id="QGY32905.1"/>
    </source>
</evidence>
<name>A0A6B9GH04_PANCY</name>
<evidence type="ECO:0000313" key="3">
    <source>
        <dbReference type="Proteomes" id="UP000502005"/>
    </source>
</evidence>
<proteinExistence type="predicted"/>